<feature type="region of interest" description="Disordered" evidence="2">
    <location>
        <begin position="447"/>
        <end position="477"/>
    </location>
</feature>
<dbReference type="PROSITE" id="PS00028">
    <property type="entry name" value="ZINC_FINGER_C2H2_1"/>
    <property type="match status" value="1"/>
</dbReference>
<feature type="compositionally biased region" description="Basic residues" evidence="2">
    <location>
        <begin position="395"/>
        <end position="406"/>
    </location>
</feature>
<feature type="region of interest" description="Disordered" evidence="2">
    <location>
        <begin position="307"/>
        <end position="434"/>
    </location>
</feature>
<feature type="compositionally biased region" description="Polar residues" evidence="2">
    <location>
        <begin position="682"/>
        <end position="716"/>
    </location>
</feature>
<dbReference type="InterPro" id="IPR001841">
    <property type="entry name" value="Znf_RING"/>
</dbReference>
<dbReference type="PANTHER" id="PTHR22938:SF19">
    <property type="entry name" value="RING-TYPE E3 UBIQUITIN TRANSFERASE"/>
    <property type="match status" value="1"/>
</dbReference>
<keyword evidence="1" id="KW-0862">Zinc</keyword>
<feature type="compositionally biased region" description="Polar residues" evidence="2">
    <location>
        <begin position="735"/>
        <end position="747"/>
    </location>
</feature>
<dbReference type="GO" id="GO:0016567">
    <property type="term" value="P:protein ubiquitination"/>
    <property type="evidence" value="ECO:0007669"/>
    <property type="project" value="TreeGrafter"/>
</dbReference>
<feature type="compositionally biased region" description="Basic residues" evidence="2">
    <location>
        <begin position="717"/>
        <end position="729"/>
    </location>
</feature>
<dbReference type="AlphaFoldDB" id="A0A7C9A2T2"/>
<feature type="region of interest" description="Disordered" evidence="2">
    <location>
        <begin position="682"/>
        <end position="757"/>
    </location>
</feature>
<feature type="compositionally biased region" description="Polar residues" evidence="2">
    <location>
        <begin position="320"/>
        <end position="372"/>
    </location>
</feature>
<feature type="compositionally biased region" description="Polar residues" evidence="2">
    <location>
        <begin position="508"/>
        <end position="521"/>
    </location>
</feature>
<feature type="region of interest" description="Disordered" evidence="2">
    <location>
        <begin position="626"/>
        <end position="668"/>
    </location>
</feature>
<dbReference type="Pfam" id="PF23202">
    <property type="entry name" value="PAH_ZNF598"/>
    <property type="match status" value="1"/>
</dbReference>
<evidence type="ECO:0000256" key="1">
    <source>
        <dbReference type="PROSITE-ProRule" id="PRU00175"/>
    </source>
</evidence>
<keyword evidence="1" id="KW-0479">Metal-binding</keyword>
<feature type="region of interest" description="Disordered" evidence="2">
    <location>
        <begin position="498"/>
        <end position="521"/>
    </location>
</feature>
<dbReference type="PROSITE" id="PS50089">
    <property type="entry name" value="ZF_RING_2"/>
    <property type="match status" value="1"/>
</dbReference>
<dbReference type="GO" id="GO:0008270">
    <property type="term" value="F:zinc ion binding"/>
    <property type="evidence" value="ECO:0007669"/>
    <property type="project" value="UniProtKB-KW"/>
</dbReference>
<dbReference type="GO" id="GO:0072344">
    <property type="term" value="P:rescue of stalled ribosome"/>
    <property type="evidence" value="ECO:0007669"/>
    <property type="project" value="InterPro"/>
</dbReference>
<name>A0A7C9A2T2_OPUST</name>
<feature type="compositionally biased region" description="Low complexity" evidence="2">
    <location>
        <begin position="498"/>
        <end position="507"/>
    </location>
</feature>
<dbReference type="InterPro" id="IPR013087">
    <property type="entry name" value="Znf_C2H2_type"/>
</dbReference>
<dbReference type="InterPro" id="IPR044288">
    <property type="entry name" value="ZNF598/HEL2"/>
</dbReference>
<reference evidence="4" key="2">
    <citation type="submission" date="2020-07" db="EMBL/GenBank/DDBJ databases">
        <authorList>
            <person name="Vera ALvarez R."/>
            <person name="Arias-Moreno D.M."/>
            <person name="Jimenez-Jacinto V."/>
            <person name="Jimenez-Bremont J.F."/>
            <person name="Swaminathan K."/>
            <person name="Moose S.P."/>
            <person name="Guerrero-Gonzalez M.L."/>
            <person name="Marino-Ramirez L."/>
            <person name="Landsman D."/>
            <person name="Rodriguez-Kessler M."/>
            <person name="Delgado-Sanchez P."/>
        </authorList>
    </citation>
    <scope>NUCLEOTIDE SEQUENCE</scope>
    <source>
        <tissue evidence="4">Cladode</tissue>
    </source>
</reference>
<evidence type="ECO:0000259" key="3">
    <source>
        <dbReference type="PROSITE" id="PS50089"/>
    </source>
</evidence>
<feature type="domain" description="RING-type" evidence="3">
    <location>
        <begin position="6"/>
        <end position="47"/>
    </location>
</feature>
<protein>
    <recommendedName>
        <fullName evidence="3">RING-type domain-containing protein</fullName>
    </recommendedName>
</protein>
<organism evidence="4">
    <name type="scientific">Opuntia streptacantha</name>
    <name type="common">Prickly pear cactus</name>
    <name type="synonym">Opuntia cardona</name>
    <dbReference type="NCBI Taxonomy" id="393608"/>
    <lineage>
        <taxon>Eukaryota</taxon>
        <taxon>Viridiplantae</taxon>
        <taxon>Streptophyta</taxon>
        <taxon>Embryophyta</taxon>
        <taxon>Tracheophyta</taxon>
        <taxon>Spermatophyta</taxon>
        <taxon>Magnoliopsida</taxon>
        <taxon>eudicotyledons</taxon>
        <taxon>Gunneridae</taxon>
        <taxon>Pentapetalae</taxon>
        <taxon>Caryophyllales</taxon>
        <taxon>Cactineae</taxon>
        <taxon>Cactaceae</taxon>
        <taxon>Opuntioideae</taxon>
        <taxon>Opuntia</taxon>
    </lineage>
</organism>
<dbReference type="Pfam" id="PF23230">
    <property type="entry name" value="zf-C2H2_13"/>
    <property type="match status" value="1"/>
</dbReference>
<dbReference type="SMART" id="SM00355">
    <property type="entry name" value="ZnF_C2H2"/>
    <property type="match status" value="4"/>
</dbReference>
<dbReference type="Pfam" id="PF25447">
    <property type="entry name" value="RING_ZNF598"/>
    <property type="match status" value="1"/>
</dbReference>
<evidence type="ECO:0000256" key="2">
    <source>
        <dbReference type="SAM" id="MobiDB-lite"/>
    </source>
</evidence>
<dbReference type="EMBL" id="GISG01197556">
    <property type="protein sequence ID" value="MBA4657654.1"/>
    <property type="molecule type" value="Transcribed_RNA"/>
</dbReference>
<evidence type="ECO:0000313" key="4">
    <source>
        <dbReference type="EMBL" id="MBA4657654.1"/>
    </source>
</evidence>
<accession>A0A7C9A2T2</accession>
<proteinExistence type="predicted"/>
<sequence>MDDGICAVCAEALEWVAYGPCGHQDVCATCIARLRFVCHDRRCCICKSLSNTVFVTKALGSFTRIINDFSILPADAKDGKVGSYWFHEATQAFFDDFDEYKIIKAMCRLSCSVCDKLEVEGRKNTKRRGKFKNVEQLKEHLSHQHELFFCSLCLENKKVFICEQKLYTRLQLRQHIRDGDSEVDGDESERCGFSGHPLCEFCQRPFYGDNELYFHLSTEHYSCHICQRQHPNHYQYYKDYDDLENHFRQAHFLCEDDSCLEKKFVVFAREADMKRHNALEHGGNMSRSKRSAALQLSTCFRYQDREEETRHVRVHASGRGLSNHQPSSTNANAGGTGSNFQRRTSLLVQAVPSRSRTNETGSTSDTVQSPGQVQGGPLDFRSVLLSGSDFPRLPRTSKRKRRKPKKNSQETSTTSEAAPFCPSNPGSSAVNTPLTAPRAANQMPLVANGSSSQSRTPLSAAPALHSRPAISSQNRPVALGPCTSSRCENLPNILASSSNGTCSASSANPTKSTGSTKDVGSSATALNLTSGKLGCPAAHGESSMNGINVQTTNKSLVEGIRAALEFDKDRYAAFKIISKEYREGEIDAREYLGYVHQFGLAHLVRDLARLCPDPQKQNELMEIHKTNFGNGKENGQRRDKVEQGGSKGSKKGKEKCEDAGSGSNTEALPDSIVNHLMELKLNTNPCKNENPSSSRGADITHSNGSVPNNTMATTSGNKKKPKKNPKFLRARVGESSASEVPNLSHSHPASHPMAGPEQDSILASVRGVWRNGGGRRLVAMSQASALTR</sequence>
<feature type="compositionally biased region" description="Polar residues" evidence="2">
    <location>
        <begin position="424"/>
        <end position="434"/>
    </location>
</feature>
<reference evidence="4" key="1">
    <citation type="journal article" date="2013" name="J. Plant Res.">
        <title>Effect of fungi and light on seed germination of three Opuntia species from semiarid lands of central Mexico.</title>
        <authorList>
            <person name="Delgado-Sanchez P."/>
            <person name="Jimenez-Bremont J.F."/>
            <person name="Guerrero-Gonzalez Mde L."/>
            <person name="Flores J."/>
        </authorList>
    </citation>
    <scope>NUCLEOTIDE SEQUENCE</scope>
    <source>
        <tissue evidence="4">Cladode</tissue>
    </source>
</reference>
<keyword evidence="1" id="KW-0863">Zinc-finger</keyword>
<dbReference type="GO" id="GO:0043022">
    <property type="term" value="F:ribosome binding"/>
    <property type="evidence" value="ECO:0007669"/>
    <property type="project" value="TreeGrafter"/>
</dbReference>
<dbReference type="PANTHER" id="PTHR22938">
    <property type="entry name" value="ZINC FINGER PROTEIN 598"/>
    <property type="match status" value="1"/>
</dbReference>
<dbReference type="InterPro" id="IPR056437">
    <property type="entry name" value="Znf-C2H2_ZNF598/HEL2"/>
</dbReference>
<feature type="compositionally biased region" description="Polar residues" evidence="2">
    <location>
        <begin position="448"/>
        <end position="457"/>
    </location>
</feature>
<dbReference type="GO" id="GO:0061630">
    <property type="term" value="F:ubiquitin protein ligase activity"/>
    <property type="evidence" value="ECO:0007669"/>
    <property type="project" value="InterPro"/>
</dbReference>
<dbReference type="InterPro" id="IPR057634">
    <property type="entry name" value="PAH_ZNF598/HEL2"/>
</dbReference>